<gene>
    <name evidence="1" type="ORF">MILVUS5_LOCUS31839</name>
</gene>
<proteinExistence type="predicted"/>
<name>A0ACB0LCX2_TRIPR</name>
<organism evidence="1 2">
    <name type="scientific">Trifolium pratense</name>
    <name type="common">Red clover</name>
    <dbReference type="NCBI Taxonomy" id="57577"/>
    <lineage>
        <taxon>Eukaryota</taxon>
        <taxon>Viridiplantae</taxon>
        <taxon>Streptophyta</taxon>
        <taxon>Embryophyta</taxon>
        <taxon>Tracheophyta</taxon>
        <taxon>Spermatophyta</taxon>
        <taxon>Magnoliopsida</taxon>
        <taxon>eudicotyledons</taxon>
        <taxon>Gunneridae</taxon>
        <taxon>Pentapetalae</taxon>
        <taxon>rosids</taxon>
        <taxon>fabids</taxon>
        <taxon>Fabales</taxon>
        <taxon>Fabaceae</taxon>
        <taxon>Papilionoideae</taxon>
        <taxon>50 kb inversion clade</taxon>
        <taxon>NPAAA clade</taxon>
        <taxon>Hologalegina</taxon>
        <taxon>IRL clade</taxon>
        <taxon>Trifolieae</taxon>
        <taxon>Trifolium</taxon>
    </lineage>
</organism>
<sequence>MFCGSQGRPLNAATFLLDSLAKFTQDQTRRIGIGGFVTIIARALDLYTPLSQITLSVGVELMGIQFCFNNHLIGNLGPDTFQLLVNLEPVHEFTLPYYDKTSVHDKKNWLYNLEGQDETDPETPPYYHIINDPKPPTPLFIYSPAPPSPAQAAASTSVPPPDYGAAIADIQYELETLRADLATLKGDFHRFMDLVIGQFDRCSDQIRAIQLPPAAPQPSG</sequence>
<dbReference type="EMBL" id="CASHSV030000513">
    <property type="protein sequence ID" value="CAJ2667146.1"/>
    <property type="molecule type" value="Genomic_DNA"/>
</dbReference>
<protein>
    <submittedName>
        <fullName evidence="1">Uncharacterized protein</fullName>
    </submittedName>
</protein>
<comment type="caution">
    <text evidence="1">The sequence shown here is derived from an EMBL/GenBank/DDBJ whole genome shotgun (WGS) entry which is preliminary data.</text>
</comment>
<accession>A0ACB0LCX2</accession>
<keyword evidence="2" id="KW-1185">Reference proteome</keyword>
<evidence type="ECO:0000313" key="1">
    <source>
        <dbReference type="EMBL" id="CAJ2667146.1"/>
    </source>
</evidence>
<dbReference type="Proteomes" id="UP001177021">
    <property type="component" value="Unassembled WGS sequence"/>
</dbReference>
<evidence type="ECO:0000313" key="2">
    <source>
        <dbReference type="Proteomes" id="UP001177021"/>
    </source>
</evidence>
<reference evidence="1" key="1">
    <citation type="submission" date="2023-10" db="EMBL/GenBank/DDBJ databases">
        <authorList>
            <person name="Rodriguez Cubillos JULIANA M."/>
            <person name="De Vega J."/>
        </authorList>
    </citation>
    <scope>NUCLEOTIDE SEQUENCE</scope>
</reference>